<keyword evidence="2" id="KW-1185">Reference proteome</keyword>
<dbReference type="AlphaFoldDB" id="A0AAE0MCY1"/>
<name>A0AAE0MCY1_9PEZI</name>
<evidence type="ECO:0000313" key="1">
    <source>
        <dbReference type="EMBL" id="KAK3327635.1"/>
    </source>
</evidence>
<comment type="caution">
    <text evidence="1">The sequence shown here is derived from an EMBL/GenBank/DDBJ whole genome shotgun (WGS) entry which is preliminary data.</text>
</comment>
<sequence length="152" mass="16972">MDTKHIASLRPNSSTLLAILHHESRLTPLNCPCLKPSTRVPHLRGDHDPLMTYCKIRTFFPLYRLSACPLLYPLARLLPGLLVLDIWCWISGAGCQCWVGIYLSGSHLINQFVVRGTTWVEYLSGTEVTVKCMSACMTGNPSITSLLQTRSL</sequence>
<reference evidence="1" key="2">
    <citation type="submission" date="2023-06" db="EMBL/GenBank/DDBJ databases">
        <authorList>
            <consortium name="Lawrence Berkeley National Laboratory"/>
            <person name="Haridas S."/>
            <person name="Hensen N."/>
            <person name="Bonometti L."/>
            <person name="Westerberg I."/>
            <person name="Brannstrom I.O."/>
            <person name="Guillou S."/>
            <person name="Cros-Aarteil S."/>
            <person name="Calhoun S."/>
            <person name="Kuo A."/>
            <person name="Mondo S."/>
            <person name="Pangilinan J."/>
            <person name="Riley R."/>
            <person name="Labutti K."/>
            <person name="Andreopoulos B."/>
            <person name="Lipzen A."/>
            <person name="Chen C."/>
            <person name="Yanf M."/>
            <person name="Daum C."/>
            <person name="Ng V."/>
            <person name="Clum A."/>
            <person name="Steindorff A."/>
            <person name="Ohm R."/>
            <person name="Martin F."/>
            <person name="Silar P."/>
            <person name="Natvig D."/>
            <person name="Lalanne C."/>
            <person name="Gautier V."/>
            <person name="Ament-Velasquez S.L."/>
            <person name="Kruys A."/>
            <person name="Hutchinson M.I."/>
            <person name="Powell A.J."/>
            <person name="Barry K."/>
            <person name="Miller A.N."/>
            <person name="Grigoriev I.V."/>
            <person name="Debuchy R."/>
            <person name="Gladieux P."/>
            <person name="Thoren M.H."/>
            <person name="Johannesson H."/>
        </authorList>
    </citation>
    <scope>NUCLEOTIDE SEQUENCE</scope>
    <source>
        <strain evidence="1">SMH4131-1</strain>
    </source>
</reference>
<evidence type="ECO:0000313" key="2">
    <source>
        <dbReference type="Proteomes" id="UP001286456"/>
    </source>
</evidence>
<organism evidence="1 2">
    <name type="scientific">Cercophora scortea</name>
    <dbReference type="NCBI Taxonomy" id="314031"/>
    <lineage>
        <taxon>Eukaryota</taxon>
        <taxon>Fungi</taxon>
        <taxon>Dikarya</taxon>
        <taxon>Ascomycota</taxon>
        <taxon>Pezizomycotina</taxon>
        <taxon>Sordariomycetes</taxon>
        <taxon>Sordariomycetidae</taxon>
        <taxon>Sordariales</taxon>
        <taxon>Lasiosphaeriaceae</taxon>
        <taxon>Cercophora</taxon>
    </lineage>
</organism>
<proteinExistence type="predicted"/>
<accession>A0AAE0MCY1</accession>
<reference evidence="1" key="1">
    <citation type="journal article" date="2023" name="Mol. Phylogenet. Evol.">
        <title>Genome-scale phylogeny and comparative genomics of the fungal order Sordariales.</title>
        <authorList>
            <person name="Hensen N."/>
            <person name="Bonometti L."/>
            <person name="Westerberg I."/>
            <person name="Brannstrom I.O."/>
            <person name="Guillou S."/>
            <person name="Cros-Aarteil S."/>
            <person name="Calhoun S."/>
            <person name="Haridas S."/>
            <person name="Kuo A."/>
            <person name="Mondo S."/>
            <person name="Pangilinan J."/>
            <person name="Riley R."/>
            <person name="LaButti K."/>
            <person name="Andreopoulos B."/>
            <person name="Lipzen A."/>
            <person name="Chen C."/>
            <person name="Yan M."/>
            <person name="Daum C."/>
            <person name="Ng V."/>
            <person name="Clum A."/>
            <person name="Steindorff A."/>
            <person name="Ohm R.A."/>
            <person name="Martin F."/>
            <person name="Silar P."/>
            <person name="Natvig D.O."/>
            <person name="Lalanne C."/>
            <person name="Gautier V."/>
            <person name="Ament-Velasquez S.L."/>
            <person name="Kruys A."/>
            <person name="Hutchinson M.I."/>
            <person name="Powell A.J."/>
            <person name="Barry K."/>
            <person name="Miller A.N."/>
            <person name="Grigoriev I.V."/>
            <person name="Debuchy R."/>
            <person name="Gladieux P."/>
            <person name="Hiltunen Thoren M."/>
            <person name="Johannesson H."/>
        </authorList>
    </citation>
    <scope>NUCLEOTIDE SEQUENCE</scope>
    <source>
        <strain evidence="1">SMH4131-1</strain>
    </source>
</reference>
<dbReference type="EMBL" id="JAUEPO010000003">
    <property type="protein sequence ID" value="KAK3327635.1"/>
    <property type="molecule type" value="Genomic_DNA"/>
</dbReference>
<protein>
    <submittedName>
        <fullName evidence="1">Uncharacterized protein</fullName>
    </submittedName>
</protein>
<dbReference type="Proteomes" id="UP001286456">
    <property type="component" value="Unassembled WGS sequence"/>
</dbReference>
<gene>
    <name evidence="1" type="ORF">B0T19DRAFT_168921</name>
</gene>